<gene>
    <name evidence="12" type="ORF">AXK12_06345</name>
</gene>
<sequence length="905" mass="100865">MPGEEDQSEAGLTDVLTLAAFEVSSDRIERTAYEGNMDLLRSEYDVQPYSIIGREVITRSGATTVEDLLRQQLTMNTAFSSSAQSATGYGGSASSFSLRGLSAAETLVLINGRRVAGVGRSSSTEAGDQPDLNGIPLAAIERIEVLPASASAIYGSSAVGGVINVVLRREYSGHELNTRFEMTDDWHAPIETFNWTSSFQFEGGRTQLLISAQYQDTRALYGHQRDFQRKGRAQILENDPDAFYVPAGTRASPPWGALVNIRSRDGSPLFGPGSSHFTHIPKGYRGWQIDGLQPLIDNQGTYNLDLARGMASGFTADAEIMAASRSKSLSLNGSREMTEKLKVFFDGGYSHSEQNPYDSWYGAWTVRLFADSPNNPFGQDVQVTYPVRNVDRRSSSEVNTTIRGERVAVGFEYELPRRWRVVGNYSWSHSVNHHQYLTRYGSPTREDAIHDGVLDVLRDTSSFPTLIDEYAGMLHRITNAWSSDSTLRAAGGLGDWWYAGEIILANGIERRELRQFGIGGNSDDLHPPPVHRRQQVDSFYTEATVPLVASHQRRRWLHSAELQLAARHERFNVETAGSKYDTTVPTFGIRYLPVRELIFRTSYGRGFRAPTYAQLTEPTLSTSTSTVNDPKRGGEAVDIFTLRGGNTAITPETSRNLNIGLVWSPERIPGLRFSADWYRIEKRNNITTPGTQALLDEEDEYPGRVIRGPVDPSDPYYPVGPVIQINRAVMNMLKMETSGIDLGARYLWRGGSFGDVDIAANATLSDYYRTQTSITSGVLERRGIPSQSGPLNQRINGSLVWTRGPWSCGWATQYYSRYRITPTSTTSIRRQGGPLVASQIYHDVFVRYRVSTRGRHRAFEGLELTLGAKNVLDKAPPTDMSRGYYYSTFGDPRMRRLYANVKKTF</sequence>
<proteinExistence type="inferred from homology"/>
<dbReference type="InterPro" id="IPR012910">
    <property type="entry name" value="Plug_dom"/>
</dbReference>
<evidence type="ECO:0000256" key="1">
    <source>
        <dbReference type="ARBA" id="ARBA00004571"/>
    </source>
</evidence>
<dbReference type="AlphaFoldDB" id="A0A139SK08"/>
<dbReference type="InterPro" id="IPR037066">
    <property type="entry name" value="Plug_dom_sf"/>
</dbReference>
<accession>A0A139SK08</accession>
<reference evidence="12 13" key="1">
    <citation type="submission" date="2016-02" db="EMBL/GenBank/DDBJ databases">
        <authorList>
            <person name="Wen L."/>
            <person name="He K."/>
            <person name="Yang H."/>
        </authorList>
    </citation>
    <scope>NUCLEOTIDE SEQUENCE [LARGE SCALE GENOMIC DNA]</scope>
    <source>
        <strain evidence="12 13">CV41</strain>
    </source>
</reference>
<keyword evidence="13" id="KW-1185">Reference proteome</keyword>
<dbReference type="SUPFAM" id="SSF56935">
    <property type="entry name" value="Porins"/>
    <property type="match status" value="1"/>
</dbReference>
<evidence type="ECO:0000256" key="7">
    <source>
        <dbReference type="ARBA" id="ARBA00023237"/>
    </source>
</evidence>
<evidence type="ECO:0000313" key="13">
    <source>
        <dbReference type="Proteomes" id="UP000071392"/>
    </source>
</evidence>
<evidence type="ECO:0000256" key="9">
    <source>
        <dbReference type="RuleBase" id="RU003357"/>
    </source>
</evidence>
<dbReference type="GO" id="GO:0009279">
    <property type="term" value="C:cell outer membrane"/>
    <property type="evidence" value="ECO:0007669"/>
    <property type="project" value="UniProtKB-SubCell"/>
</dbReference>
<keyword evidence="2 8" id="KW-0813">Transport</keyword>
<dbReference type="EMBL" id="LSZP01000047">
    <property type="protein sequence ID" value="KXU34857.1"/>
    <property type="molecule type" value="Genomic_DNA"/>
</dbReference>
<dbReference type="InterPro" id="IPR036942">
    <property type="entry name" value="Beta-barrel_TonB_sf"/>
</dbReference>
<evidence type="ECO:0008006" key="14">
    <source>
        <dbReference type="Google" id="ProtNLM"/>
    </source>
</evidence>
<evidence type="ECO:0000256" key="6">
    <source>
        <dbReference type="ARBA" id="ARBA00023136"/>
    </source>
</evidence>
<dbReference type="Pfam" id="PF07715">
    <property type="entry name" value="Plug"/>
    <property type="match status" value="1"/>
</dbReference>
<keyword evidence="7 8" id="KW-0998">Cell outer membrane</keyword>
<dbReference type="InterPro" id="IPR039426">
    <property type="entry name" value="TonB-dep_rcpt-like"/>
</dbReference>
<feature type="domain" description="TonB-dependent receptor-like beta-barrel" evidence="10">
    <location>
        <begin position="361"/>
        <end position="871"/>
    </location>
</feature>
<keyword evidence="6 8" id="KW-0472">Membrane</keyword>
<keyword evidence="3 8" id="KW-1134">Transmembrane beta strand</keyword>
<dbReference type="Gene3D" id="2.170.130.10">
    <property type="entry name" value="TonB-dependent receptor, plug domain"/>
    <property type="match status" value="1"/>
</dbReference>
<evidence type="ECO:0000256" key="5">
    <source>
        <dbReference type="ARBA" id="ARBA00023077"/>
    </source>
</evidence>
<feature type="domain" description="TonB-dependent receptor plug" evidence="11">
    <location>
        <begin position="47"/>
        <end position="162"/>
    </location>
</feature>
<evidence type="ECO:0000259" key="11">
    <source>
        <dbReference type="Pfam" id="PF07715"/>
    </source>
</evidence>
<evidence type="ECO:0000256" key="3">
    <source>
        <dbReference type="ARBA" id="ARBA00022452"/>
    </source>
</evidence>
<organism evidence="12 13">
    <name type="scientific">Cephaloticoccus capnophilus</name>
    <dbReference type="NCBI Taxonomy" id="1548208"/>
    <lineage>
        <taxon>Bacteria</taxon>
        <taxon>Pseudomonadati</taxon>
        <taxon>Verrucomicrobiota</taxon>
        <taxon>Opitutia</taxon>
        <taxon>Opitutales</taxon>
        <taxon>Opitutaceae</taxon>
        <taxon>Cephaloticoccus</taxon>
    </lineage>
</organism>
<dbReference type="PANTHER" id="PTHR47234">
    <property type="match status" value="1"/>
</dbReference>
<keyword evidence="5 9" id="KW-0798">TonB box</keyword>
<comment type="similarity">
    <text evidence="8 9">Belongs to the TonB-dependent receptor family.</text>
</comment>
<evidence type="ECO:0000256" key="8">
    <source>
        <dbReference type="PROSITE-ProRule" id="PRU01360"/>
    </source>
</evidence>
<dbReference type="Gene3D" id="2.40.170.20">
    <property type="entry name" value="TonB-dependent receptor, beta-barrel domain"/>
    <property type="match status" value="1"/>
</dbReference>
<dbReference type="InterPro" id="IPR000531">
    <property type="entry name" value="Beta-barrel_TonB"/>
</dbReference>
<keyword evidence="4 8" id="KW-0812">Transmembrane</keyword>
<dbReference type="Pfam" id="PF00593">
    <property type="entry name" value="TonB_dep_Rec_b-barrel"/>
    <property type="match status" value="1"/>
</dbReference>
<evidence type="ECO:0000256" key="4">
    <source>
        <dbReference type="ARBA" id="ARBA00022692"/>
    </source>
</evidence>
<name>A0A139SK08_9BACT</name>
<dbReference type="PANTHER" id="PTHR47234:SF2">
    <property type="entry name" value="TONB-DEPENDENT RECEPTOR"/>
    <property type="match status" value="1"/>
</dbReference>
<evidence type="ECO:0000313" key="12">
    <source>
        <dbReference type="EMBL" id="KXU34857.1"/>
    </source>
</evidence>
<comment type="caution">
    <text evidence="12">The sequence shown here is derived from an EMBL/GenBank/DDBJ whole genome shotgun (WGS) entry which is preliminary data.</text>
</comment>
<evidence type="ECO:0000256" key="2">
    <source>
        <dbReference type="ARBA" id="ARBA00022448"/>
    </source>
</evidence>
<evidence type="ECO:0000259" key="10">
    <source>
        <dbReference type="Pfam" id="PF00593"/>
    </source>
</evidence>
<dbReference type="PROSITE" id="PS52016">
    <property type="entry name" value="TONB_DEPENDENT_REC_3"/>
    <property type="match status" value="1"/>
</dbReference>
<dbReference type="Proteomes" id="UP000071392">
    <property type="component" value="Unassembled WGS sequence"/>
</dbReference>
<dbReference type="STRING" id="1548208.AXK12_06345"/>
<comment type="subcellular location">
    <subcellularLocation>
        <location evidence="1 8">Cell outer membrane</location>
        <topology evidence="1 8">Multi-pass membrane protein</topology>
    </subcellularLocation>
</comment>
<protein>
    <recommendedName>
        <fullName evidence="14">TonB-dependent receptor</fullName>
    </recommendedName>
</protein>